<evidence type="ECO:0008006" key="4">
    <source>
        <dbReference type="Google" id="ProtNLM"/>
    </source>
</evidence>
<organism evidence="2 3">
    <name type="scientific">Arabis nemorensis</name>
    <dbReference type="NCBI Taxonomy" id="586526"/>
    <lineage>
        <taxon>Eukaryota</taxon>
        <taxon>Viridiplantae</taxon>
        <taxon>Streptophyta</taxon>
        <taxon>Embryophyta</taxon>
        <taxon>Tracheophyta</taxon>
        <taxon>Spermatophyta</taxon>
        <taxon>Magnoliopsida</taxon>
        <taxon>eudicotyledons</taxon>
        <taxon>Gunneridae</taxon>
        <taxon>Pentapetalae</taxon>
        <taxon>rosids</taxon>
        <taxon>malvids</taxon>
        <taxon>Brassicales</taxon>
        <taxon>Brassicaceae</taxon>
        <taxon>Arabideae</taxon>
        <taxon>Arabis</taxon>
    </lineage>
</organism>
<keyword evidence="3" id="KW-1185">Reference proteome</keyword>
<name>A0A565B5R1_9BRAS</name>
<comment type="caution">
    <text evidence="2">The sequence shown here is derived from an EMBL/GenBank/DDBJ whole genome shotgun (WGS) entry which is preliminary data.</text>
</comment>
<feature type="transmembrane region" description="Helical" evidence="1">
    <location>
        <begin position="105"/>
        <end position="124"/>
    </location>
</feature>
<sequence length="142" mass="15348">MVVVRCGSGLWWWFVMKFDAHLYTGGALDLYSRKPLLCSDRSPSGSGYACRIGGSLMLLVVSLRPSRSVFFAFLFEKACVVVCRWCCVSHKMVGFGSCSDGDCGLVVAAFITIGLLFLLADLVCCGPRNRPGVCCAVLSSDL</sequence>
<evidence type="ECO:0000313" key="2">
    <source>
        <dbReference type="EMBL" id="VVA96650.1"/>
    </source>
</evidence>
<gene>
    <name evidence="2" type="ORF">ANE_LOCUS7095</name>
</gene>
<dbReference type="EMBL" id="CABITT030000003">
    <property type="protein sequence ID" value="VVA96650.1"/>
    <property type="molecule type" value="Genomic_DNA"/>
</dbReference>
<evidence type="ECO:0000256" key="1">
    <source>
        <dbReference type="SAM" id="Phobius"/>
    </source>
</evidence>
<keyword evidence="1" id="KW-0472">Membrane</keyword>
<accession>A0A565B5R1</accession>
<keyword evidence="1" id="KW-1133">Transmembrane helix</keyword>
<evidence type="ECO:0000313" key="3">
    <source>
        <dbReference type="Proteomes" id="UP000489600"/>
    </source>
</evidence>
<protein>
    <recommendedName>
        <fullName evidence="4">Transmembrane protein</fullName>
    </recommendedName>
</protein>
<keyword evidence="1" id="KW-0812">Transmembrane</keyword>
<dbReference type="AlphaFoldDB" id="A0A565B5R1"/>
<reference evidence="2" key="1">
    <citation type="submission" date="2019-07" db="EMBL/GenBank/DDBJ databases">
        <authorList>
            <person name="Dittberner H."/>
        </authorList>
    </citation>
    <scope>NUCLEOTIDE SEQUENCE [LARGE SCALE GENOMIC DNA]</scope>
</reference>
<dbReference type="Proteomes" id="UP000489600">
    <property type="component" value="Unassembled WGS sequence"/>
</dbReference>
<proteinExistence type="predicted"/>